<dbReference type="InterPro" id="IPR025514">
    <property type="entry name" value="DUF4402"/>
</dbReference>
<feature type="chain" id="PRO_5029784623" evidence="1">
    <location>
        <begin position="24"/>
        <end position="168"/>
    </location>
</feature>
<dbReference type="Pfam" id="PF14352">
    <property type="entry name" value="DUF4402"/>
    <property type="match status" value="1"/>
</dbReference>
<comment type="caution">
    <text evidence="2">The sequence shown here is derived from an EMBL/GenBank/DDBJ whole genome shotgun (WGS) entry which is preliminary data.</text>
</comment>
<keyword evidence="1" id="KW-0732">Signal</keyword>
<feature type="signal peptide" evidence="1">
    <location>
        <begin position="1"/>
        <end position="23"/>
    </location>
</feature>
<keyword evidence="3" id="KW-1185">Reference proteome</keyword>
<protein>
    <submittedName>
        <fullName evidence="2">DUF4402 domain-containing protein</fullName>
    </submittedName>
</protein>
<gene>
    <name evidence="2" type="ORF">GO493_05130</name>
</gene>
<sequence>MNRYYQGILCCCLSLLLYGHAAAQSPPQPPRPIAIYVNPSQGLIFGAFFQGIAGGTVIVYPDGSRSVTGDIVQANLGMPYSPAIFEIEAQSGTLISILNGPDVTLHGSNGGAIILHVGTSSTGSPFITTVAPPGRTQVRVGGTLTIGSPLANPPGAYSGTFSVTFIQE</sequence>
<name>A0A7K1U005_9BACT</name>
<proteinExistence type="predicted"/>
<dbReference type="AlphaFoldDB" id="A0A7K1U005"/>
<dbReference type="EMBL" id="WRXN01000001">
    <property type="protein sequence ID" value="MVT07636.1"/>
    <property type="molecule type" value="Genomic_DNA"/>
</dbReference>
<organism evidence="2 3">
    <name type="scientific">Chitinophaga tropicalis</name>
    <dbReference type="NCBI Taxonomy" id="2683588"/>
    <lineage>
        <taxon>Bacteria</taxon>
        <taxon>Pseudomonadati</taxon>
        <taxon>Bacteroidota</taxon>
        <taxon>Chitinophagia</taxon>
        <taxon>Chitinophagales</taxon>
        <taxon>Chitinophagaceae</taxon>
        <taxon>Chitinophaga</taxon>
    </lineage>
</organism>
<evidence type="ECO:0000313" key="2">
    <source>
        <dbReference type="EMBL" id="MVT07636.1"/>
    </source>
</evidence>
<dbReference type="RefSeq" id="WP_157305020.1">
    <property type="nucleotide sequence ID" value="NZ_WRXN01000001.1"/>
</dbReference>
<accession>A0A7K1U005</accession>
<evidence type="ECO:0000313" key="3">
    <source>
        <dbReference type="Proteomes" id="UP000461730"/>
    </source>
</evidence>
<evidence type="ECO:0000256" key="1">
    <source>
        <dbReference type="SAM" id="SignalP"/>
    </source>
</evidence>
<reference evidence="2 3" key="1">
    <citation type="submission" date="2019-12" db="EMBL/GenBank/DDBJ databases">
        <title>Chitinophaga sp. strain ysch24 (GDMCC 1.1355), whole genome shotgun sequence.</title>
        <authorList>
            <person name="Zhang X."/>
        </authorList>
    </citation>
    <scope>NUCLEOTIDE SEQUENCE [LARGE SCALE GENOMIC DNA]</scope>
    <source>
        <strain evidence="3">ysch24</strain>
    </source>
</reference>
<dbReference type="Proteomes" id="UP000461730">
    <property type="component" value="Unassembled WGS sequence"/>
</dbReference>